<comment type="subcellular location">
    <subcellularLocation>
        <location evidence="7">Cytoplasm</location>
        <location evidence="7">Nucleoid</location>
    </subcellularLocation>
</comment>
<name>A0A4S3MLW8_9RHOB</name>
<evidence type="ECO:0000256" key="5">
    <source>
        <dbReference type="ARBA" id="ARBA00023125"/>
    </source>
</evidence>
<dbReference type="GO" id="GO:2000143">
    <property type="term" value="P:negative regulation of DNA-templated transcription initiation"/>
    <property type="evidence" value="ECO:0007669"/>
    <property type="project" value="TreeGrafter"/>
</dbReference>
<dbReference type="InterPro" id="IPR007159">
    <property type="entry name" value="SpoVT-AbrB_dom"/>
</dbReference>
<keyword evidence="4 7" id="KW-0805">Transcription regulation</keyword>
<keyword evidence="2 7" id="KW-0963">Cytoplasm</keyword>
<feature type="domain" description="SpoVT-AbrB" evidence="8">
    <location>
        <begin position="98"/>
        <end position="148"/>
    </location>
</feature>
<dbReference type="SUPFAM" id="SSF89447">
    <property type="entry name" value="AbrB/MazE/MraZ-like"/>
    <property type="match status" value="1"/>
</dbReference>
<reference evidence="9 10" key="1">
    <citation type="submission" date="2019-04" db="EMBL/GenBank/DDBJ databases">
        <title>Draft genome sequence of Gemmobacter aestuarii sp. nov.</title>
        <authorList>
            <person name="Hameed A."/>
            <person name="Lin S.-Y."/>
            <person name="Shahina M."/>
            <person name="Lai W.-A."/>
            <person name="Young C.-C."/>
        </authorList>
    </citation>
    <scope>NUCLEOTIDE SEQUENCE [LARGE SCALE GENOMIC DNA]</scope>
    <source>
        <strain evidence="9 10">CC-PW-75</strain>
    </source>
</reference>
<dbReference type="GO" id="GO:0009295">
    <property type="term" value="C:nucleoid"/>
    <property type="evidence" value="ECO:0007669"/>
    <property type="project" value="UniProtKB-SubCell"/>
</dbReference>
<evidence type="ECO:0000256" key="6">
    <source>
        <dbReference type="ARBA" id="ARBA00023163"/>
    </source>
</evidence>
<evidence type="ECO:0000256" key="4">
    <source>
        <dbReference type="ARBA" id="ARBA00023015"/>
    </source>
</evidence>
<dbReference type="PANTHER" id="PTHR34701:SF1">
    <property type="entry name" value="TRANSCRIPTIONAL REGULATOR MRAZ"/>
    <property type="match status" value="1"/>
</dbReference>
<sequence>MSESFRGEFNQKVDAKARVSIPAAFRRVLEAGDPEYSRPDRADGAKPRFVIVYGGKDGDDYAVGYTISQMKRVEAQIRRLPSGTKQRKALERNLVTLSQLVEVDDDGRIVLPPKARDRMGVTAEDLKAGFEATFAGTLETFQLWKRDTYEAAQEAEISLDDLLDDGADLTSLLPHDDPEG</sequence>
<keyword evidence="5 7" id="KW-0238">DNA-binding</keyword>
<dbReference type="OrthoDB" id="9807753at2"/>
<evidence type="ECO:0000256" key="7">
    <source>
        <dbReference type="HAMAP-Rule" id="MF_01008"/>
    </source>
</evidence>
<dbReference type="GO" id="GO:0003700">
    <property type="term" value="F:DNA-binding transcription factor activity"/>
    <property type="evidence" value="ECO:0007669"/>
    <property type="project" value="UniProtKB-UniRule"/>
</dbReference>
<gene>
    <name evidence="7" type="primary">mraZ</name>
    <name evidence="9" type="ORF">E7811_17090</name>
</gene>
<dbReference type="RefSeq" id="WP_136395896.1">
    <property type="nucleotide sequence ID" value="NZ_SSND01000006.1"/>
</dbReference>
<evidence type="ECO:0000256" key="3">
    <source>
        <dbReference type="ARBA" id="ARBA00022737"/>
    </source>
</evidence>
<dbReference type="InterPro" id="IPR020603">
    <property type="entry name" value="MraZ_dom"/>
</dbReference>
<evidence type="ECO:0000313" key="10">
    <source>
        <dbReference type="Proteomes" id="UP000309450"/>
    </source>
</evidence>
<comment type="subunit">
    <text evidence="7">Forms oligomers.</text>
</comment>
<proteinExistence type="inferred from homology"/>
<dbReference type="InterPro" id="IPR003444">
    <property type="entry name" value="MraZ"/>
</dbReference>
<dbReference type="AlphaFoldDB" id="A0A4S3MLW8"/>
<dbReference type="GO" id="GO:0000976">
    <property type="term" value="F:transcription cis-regulatory region binding"/>
    <property type="evidence" value="ECO:0007669"/>
    <property type="project" value="TreeGrafter"/>
</dbReference>
<dbReference type="PANTHER" id="PTHR34701">
    <property type="entry name" value="TRANSCRIPTIONAL REGULATOR MRAZ"/>
    <property type="match status" value="1"/>
</dbReference>
<protein>
    <recommendedName>
        <fullName evidence="1 7">Transcriptional regulator MraZ</fullName>
    </recommendedName>
</protein>
<dbReference type="InterPro" id="IPR037914">
    <property type="entry name" value="SpoVT-AbrB_sf"/>
</dbReference>
<dbReference type="Pfam" id="PF02381">
    <property type="entry name" value="MraZ"/>
    <property type="match status" value="1"/>
</dbReference>
<dbReference type="EMBL" id="SSND01000006">
    <property type="protein sequence ID" value="THD81183.1"/>
    <property type="molecule type" value="Genomic_DNA"/>
</dbReference>
<dbReference type="InterPro" id="IPR035642">
    <property type="entry name" value="MraZ_N"/>
</dbReference>
<evidence type="ECO:0000256" key="1">
    <source>
        <dbReference type="ARBA" id="ARBA00013860"/>
    </source>
</evidence>
<dbReference type="GO" id="GO:0005737">
    <property type="term" value="C:cytoplasm"/>
    <property type="evidence" value="ECO:0007669"/>
    <property type="project" value="UniProtKB-UniRule"/>
</dbReference>
<dbReference type="HAMAP" id="MF_01008">
    <property type="entry name" value="MraZ"/>
    <property type="match status" value="1"/>
</dbReference>
<comment type="similarity">
    <text evidence="7">Belongs to the MraZ family.</text>
</comment>
<dbReference type="PROSITE" id="PS51740">
    <property type="entry name" value="SPOVT_ABRB"/>
    <property type="match status" value="2"/>
</dbReference>
<keyword evidence="6 7" id="KW-0804">Transcription</keyword>
<evidence type="ECO:0000313" key="9">
    <source>
        <dbReference type="EMBL" id="THD81183.1"/>
    </source>
</evidence>
<accession>A0A4S3MLW8</accession>
<dbReference type="CDD" id="cd16320">
    <property type="entry name" value="MraZ_N"/>
    <property type="match status" value="1"/>
</dbReference>
<organism evidence="9 10">
    <name type="scientific">Aliigemmobacter aestuarii</name>
    <dbReference type="NCBI Taxonomy" id="1445661"/>
    <lineage>
        <taxon>Bacteria</taxon>
        <taxon>Pseudomonadati</taxon>
        <taxon>Pseudomonadota</taxon>
        <taxon>Alphaproteobacteria</taxon>
        <taxon>Rhodobacterales</taxon>
        <taxon>Paracoccaceae</taxon>
        <taxon>Aliigemmobacter</taxon>
    </lineage>
</organism>
<keyword evidence="3" id="KW-0677">Repeat</keyword>
<dbReference type="InterPro" id="IPR038619">
    <property type="entry name" value="MraZ_sf"/>
</dbReference>
<comment type="caution">
    <text evidence="9">The sequence shown here is derived from an EMBL/GenBank/DDBJ whole genome shotgun (WGS) entry which is preliminary data.</text>
</comment>
<evidence type="ECO:0000259" key="8">
    <source>
        <dbReference type="PROSITE" id="PS51740"/>
    </source>
</evidence>
<dbReference type="Proteomes" id="UP000309450">
    <property type="component" value="Unassembled WGS sequence"/>
</dbReference>
<feature type="domain" description="SpoVT-AbrB" evidence="8">
    <location>
        <begin position="8"/>
        <end position="69"/>
    </location>
</feature>
<evidence type="ECO:0000256" key="2">
    <source>
        <dbReference type="ARBA" id="ARBA00022490"/>
    </source>
</evidence>
<dbReference type="Gene3D" id="3.40.1550.20">
    <property type="entry name" value="Transcriptional regulator MraZ domain"/>
    <property type="match status" value="1"/>
</dbReference>
<keyword evidence="10" id="KW-1185">Reference proteome</keyword>